<protein>
    <submittedName>
        <fullName evidence="2">Nitrogen regulatory PII-like isoform 1</fullName>
    </submittedName>
</protein>
<organism evidence="2 3">
    <name type="scientific">Hibiscus syriacus</name>
    <name type="common">Rose of Sharon</name>
    <dbReference type="NCBI Taxonomy" id="106335"/>
    <lineage>
        <taxon>Eukaryota</taxon>
        <taxon>Viridiplantae</taxon>
        <taxon>Streptophyta</taxon>
        <taxon>Embryophyta</taxon>
        <taxon>Tracheophyta</taxon>
        <taxon>Spermatophyta</taxon>
        <taxon>Magnoliopsida</taxon>
        <taxon>eudicotyledons</taxon>
        <taxon>Gunneridae</taxon>
        <taxon>Pentapetalae</taxon>
        <taxon>rosids</taxon>
        <taxon>malvids</taxon>
        <taxon>Malvales</taxon>
        <taxon>Malvaceae</taxon>
        <taxon>Malvoideae</taxon>
        <taxon>Hibiscus</taxon>
    </lineage>
</organism>
<dbReference type="Gene3D" id="3.40.50.720">
    <property type="entry name" value="NAD(P)-binding Rossmann-like Domain"/>
    <property type="match status" value="1"/>
</dbReference>
<keyword evidence="3" id="KW-1185">Reference proteome</keyword>
<name>A0A6A2XQK4_HIBSY</name>
<dbReference type="InterPro" id="IPR036915">
    <property type="entry name" value="Cyclin-like_sf"/>
</dbReference>
<dbReference type="SUPFAM" id="SSF47954">
    <property type="entry name" value="Cyclin-like"/>
    <property type="match status" value="1"/>
</dbReference>
<dbReference type="PANTHER" id="PTHR42820">
    <property type="entry name" value="SHORT-CHAIN DEHYDROGENASE REDUCTASE"/>
    <property type="match status" value="1"/>
</dbReference>
<proteinExistence type="inferred from homology"/>
<dbReference type="PANTHER" id="PTHR42820:SF21">
    <property type="entry name" value="SHORT-CHAIN DEHYDROGENASE REDUCTASE 3B-LIKE"/>
    <property type="match status" value="1"/>
</dbReference>
<evidence type="ECO:0000256" key="1">
    <source>
        <dbReference type="ARBA" id="ARBA00006484"/>
    </source>
</evidence>
<comment type="caution">
    <text evidence="2">The sequence shown here is derived from an EMBL/GenBank/DDBJ whole genome shotgun (WGS) entry which is preliminary data.</text>
</comment>
<sequence length="284" mass="32448">MPLIHNIVSYHSKVNRGCNVQQARRQNSHNHRWSKASGIGEAIVRQFAIHFARMIVIADIQDELGRKEIESIGSHKCSYMHCDVTEKEQVKNLVQSTFQNHNSMPSTLSNPSVPISAHTCLRRRKLSIFDDSFGEVGEFGATAWNHRFYRNSNQNRVFELPSEECVGLMVEKEHHYFANANYLKRLQSGDLDPAARQEAIDFIRKVHGHFSFGPLCGVFINEQLGQKGKACPLPQTLPPHQSYHRKCSTFVFCTQKTRKSTIKKFGTIADRNLPKVLQEKTETK</sequence>
<evidence type="ECO:0000313" key="2">
    <source>
        <dbReference type="EMBL" id="KAE8658667.1"/>
    </source>
</evidence>
<evidence type="ECO:0000313" key="3">
    <source>
        <dbReference type="Proteomes" id="UP000436088"/>
    </source>
</evidence>
<dbReference type="AlphaFoldDB" id="A0A6A2XQK4"/>
<accession>A0A6A2XQK4</accession>
<gene>
    <name evidence="2" type="ORF">F3Y22_tig00116970pilonHSYRG00005</name>
</gene>
<dbReference type="EMBL" id="VEPZ02001743">
    <property type="protein sequence ID" value="KAE8658667.1"/>
    <property type="molecule type" value="Genomic_DNA"/>
</dbReference>
<dbReference type="InterPro" id="IPR036291">
    <property type="entry name" value="NAD(P)-bd_dom_sf"/>
</dbReference>
<reference evidence="2" key="1">
    <citation type="submission" date="2019-09" db="EMBL/GenBank/DDBJ databases">
        <title>Draft genome information of white flower Hibiscus syriacus.</title>
        <authorList>
            <person name="Kim Y.-M."/>
        </authorList>
    </citation>
    <scope>NUCLEOTIDE SEQUENCE [LARGE SCALE GENOMIC DNA]</scope>
    <source>
        <strain evidence="2">YM2019G1</strain>
    </source>
</reference>
<dbReference type="Proteomes" id="UP000436088">
    <property type="component" value="Unassembled WGS sequence"/>
</dbReference>
<dbReference type="Pfam" id="PF13561">
    <property type="entry name" value="adh_short_C2"/>
    <property type="match status" value="1"/>
</dbReference>
<dbReference type="InterPro" id="IPR002347">
    <property type="entry name" value="SDR_fam"/>
</dbReference>
<comment type="similarity">
    <text evidence="1">Belongs to the short-chain dehydrogenases/reductases (SDR) family.</text>
</comment>
<dbReference type="SUPFAM" id="SSF51735">
    <property type="entry name" value="NAD(P)-binding Rossmann-fold domains"/>
    <property type="match status" value="1"/>
</dbReference>